<proteinExistence type="predicted"/>
<evidence type="ECO:0000313" key="2">
    <source>
        <dbReference type="Proteomes" id="UP000612899"/>
    </source>
</evidence>
<dbReference type="AlphaFoldDB" id="A0A8J3Q4G5"/>
<name>A0A8J3Q4G5_9ACTN</name>
<dbReference type="Proteomes" id="UP000612899">
    <property type="component" value="Unassembled WGS sequence"/>
</dbReference>
<sequence>MKPQRRAYAPYTPIYPINRDYSMVGSGTCAHIDGPMPRGVLAHYEPLAGYGYRRIGIRRIP</sequence>
<comment type="caution">
    <text evidence="1">The sequence shown here is derived from an EMBL/GenBank/DDBJ whole genome shotgun (WGS) entry which is preliminary data.</text>
</comment>
<protein>
    <submittedName>
        <fullName evidence="1">Uncharacterized protein</fullName>
    </submittedName>
</protein>
<organism evidence="1 2">
    <name type="scientific">Rhizocola hellebori</name>
    <dbReference type="NCBI Taxonomy" id="1392758"/>
    <lineage>
        <taxon>Bacteria</taxon>
        <taxon>Bacillati</taxon>
        <taxon>Actinomycetota</taxon>
        <taxon>Actinomycetes</taxon>
        <taxon>Micromonosporales</taxon>
        <taxon>Micromonosporaceae</taxon>
        <taxon>Rhizocola</taxon>
    </lineage>
</organism>
<gene>
    <name evidence="1" type="ORF">Rhe02_15930</name>
</gene>
<accession>A0A8J3Q4G5</accession>
<dbReference type="EMBL" id="BONY01000008">
    <property type="protein sequence ID" value="GIH03526.1"/>
    <property type="molecule type" value="Genomic_DNA"/>
</dbReference>
<keyword evidence="2" id="KW-1185">Reference proteome</keyword>
<reference evidence="1" key="1">
    <citation type="submission" date="2021-01" db="EMBL/GenBank/DDBJ databases">
        <title>Whole genome shotgun sequence of Rhizocola hellebori NBRC 109834.</title>
        <authorList>
            <person name="Komaki H."/>
            <person name="Tamura T."/>
        </authorList>
    </citation>
    <scope>NUCLEOTIDE SEQUENCE</scope>
    <source>
        <strain evidence="1">NBRC 109834</strain>
    </source>
</reference>
<evidence type="ECO:0000313" key="1">
    <source>
        <dbReference type="EMBL" id="GIH03526.1"/>
    </source>
</evidence>